<dbReference type="CDD" id="cd05787">
    <property type="entry name" value="LbH_eIF2B_epsilon"/>
    <property type="match status" value="1"/>
</dbReference>
<evidence type="ECO:0000256" key="6">
    <source>
        <dbReference type="ARBA" id="ARBA00044345"/>
    </source>
</evidence>
<feature type="compositionally biased region" description="Low complexity" evidence="8">
    <location>
        <begin position="1"/>
        <end position="11"/>
    </location>
</feature>
<dbReference type="InterPro" id="IPR056764">
    <property type="entry name" value="LbH_EIF2B3/5"/>
</dbReference>
<dbReference type="Gene3D" id="1.25.40.180">
    <property type="match status" value="1"/>
</dbReference>
<comment type="similarity">
    <text evidence="2">Belongs to the eIF-2B gamma/epsilon subunits family.</text>
</comment>
<reference evidence="10 11" key="1">
    <citation type="journal article" date="2017" name="G3 (Bethesda)">
        <title>First Draft Genome Sequence of the Pathogenic Fungus Lomentospora prolificans (Formerly Scedosporium prolificans).</title>
        <authorList>
            <person name="Luo R."/>
            <person name="Zimin A."/>
            <person name="Workman R."/>
            <person name="Fan Y."/>
            <person name="Pertea G."/>
            <person name="Grossman N."/>
            <person name="Wear M.P."/>
            <person name="Jia B."/>
            <person name="Miller H."/>
            <person name="Casadevall A."/>
            <person name="Timp W."/>
            <person name="Zhang S.X."/>
            <person name="Salzberg S.L."/>
        </authorList>
    </citation>
    <scope>NUCLEOTIDE SEQUENCE [LARGE SCALE GENOMIC DNA]</scope>
    <source>
        <strain evidence="10 11">JHH-5317</strain>
    </source>
</reference>
<dbReference type="SUPFAM" id="SSF48371">
    <property type="entry name" value="ARM repeat"/>
    <property type="match status" value="1"/>
</dbReference>
<evidence type="ECO:0000256" key="8">
    <source>
        <dbReference type="SAM" id="MobiDB-lite"/>
    </source>
</evidence>
<name>A0A2N3NKM9_9PEZI</name>
<dbReference type="GO" id="GO:0031369">
    <property type="term" value="F:translation initiation factor binding"/>
    <property type="evidence" value="ECO:0007669"/>
    <property type="project" value="InterPro"/>
</dbReference>
<comment type="subunit">
    <text evidence="7">Component of the translation initiation factor 2B (eIF2B) complex which is a heterodecamer of two sets of five different subunits: alpha, beta, gamma, delta and epsilon. Subunits alpha, beta and delta comprise a regulatory subcomplex and subunits epsilon and gamma comprise a catalytic subcomplex. Within the complex, the hexameric regulatory complex resides at the center, with the two heterodimeric catalytic subcomplexes bound on opposite sides.</text>
</comment>
<evidence type="ECO:0000313" key="11">
    <source>
        <dbReference type="Proteomes" id="UP000233524"/>
    </source>
</evidence>
<dbReference type="InterPro" id="IPR044123">
    <property type="entry name" value="W2_eIF2B_epsilon"/>
</dbReference>
<dbReference type="InterPro" id="IPR051956">
    <property type="entry name" value="eIF2B_epsilon"/>
</dbReference>
<evidence type="ECO:0000313" key="10">
    <source>
        <dbReference type="EMBL" id="PKS13005.1"/>
    </source>
</evidence>
<dbReference type="InterPro" id="IPR035543">
    <property type="entry name" value="eIF-2B_epsilon_N"/>
</dbReference>
<dbReference type="STRING" id="41688.A0A2N3NKM9"/>
<dbReference type="Pfam" id="PF25084">
    <property type="entry name" value="LbH_EIF2B"/>
    <property type="match status" value="1"/>
</dbReference>
<evidence type="ECO:0000256" key="4">
    <source>
        <dbReference type="ARBA" id="ARBA00022540"/>
    </source>
</evidence>
<feature type="region of interest" description="Disordered" evidence="8">
    <location>
        <begin position="1"/>
        <end position="27"/>
    </location>
</feature>
<sequence>MSNQKGKQSAGAGKGKKSSKPGAESKSDEVLQAVILTDSFQDRFKPLSIETPRCLLPLANVPLIEYTLEFLSMNGVQEVYLYCGPHTEEVDTYISKSRWAPGSNTSPFHVLQFVRVSDANSVGDILRDLDKRSLISGDFILVHGDLVSNIPLHGILEGHRKRREASADNIMTVVLKSAGSSPHRTKTPGITPVYVIDTKTKKCLQYDEMHPLQSDHYAILDPTVLDELSTDFEIRADLIDPQIDICTPAALALWSDSFDYEMPRRDFLNGVLKDWELNGKSIYAEIVDEGYAARATSLPMYESVSRDILGRWSFPFVPDCNIFPGQAYELTRGGNYLERDVSLANDARIAGSVIARKSVVGDGSIISNTIIGRGCKIGKNVTIADSFIWDGTTIGDNTTVTRSILAGSGATVGNDCTIEEGCVLSFGVVIGDNITVAKNALISKVDDAGKQVSADTKLLGATAQGAPFIDPEEDELDEEDPSALQRRLIYSIEHLSFSNSSISTLASNDEDSDDGGSRPDTPSGFTSRSRLSSFASDDSSGRSNFHTDAVNGLLDSLRDPTGDFDSAKMEFLGLRLANDASEAAVRKAVAVTLARRTAELHESGLEPAKAAESALRSRTGISKFVEEVGVGESEADQVEFAVALQRAVASLKSLEPAKAGLLLTAMFQQLYALDILEEDGILTWWEDERAVAGNNMEVIKEKCKALVEWLENAEEEDDSDEEDDDDDDE</sequence>
<dbReference type="AlphaFoldDB" id="A0A2N3NKM9"/>
<dbReference type="InParanoid" id="A0A2N3NKM9"/>
<dbReference type="InterPro" id="IPR016024">
    <property type="entry name" value="ARM-type_fold"/>
</dbReference>
<keyword evidence="4" id="KW-0648">Protein biosynthesis</keyword>
<feature type="compositionally biased region" description="Acidic residues" evidence="8">
    <location>
        <begin position="470"/>
        <end position="481"/>
    </location>
</feature>
<dbReference type="Proteomes" id="UP000233524">
    <property type="component" value="Unassembled WGS sequence"/>
</dbReference>
<evidence type="ECO:0000256" key="2">
    <source>
        <dbReference type="ARBA" id="ARBA00007878"/>
    </source>
</evidence>
<dbReference type="SMART" id="SM00515">
    <property type="entry name" value="eIF5C"/>
    <property type="match status" value="1"/>
</dbReference>
<evidence type="ECO:0000259" key="9">
    <source>
        <dbReference type="PROSITE" id="PS51363"/>
    </source>
</evidence>
<dbReference type="OrthoDB" id="424572at2759"/>
<proteinExistence type="inferred from homology"/>
<dbReference type="EMBL" id="NLAX01000002">
    <property type="protein sequence ID" value="PKS13005.1"/>
    <property type="molecule type" value="Genomic_DNA"/>
</dbReference>
<evidence type="ECO:0000256" key="3">
    <source>
        <dbReference type="ARBA" id="ARBA00022490"/>
    </source>
</evidence>
<comment type="subcellular location">
    <subcellularLocation>
        <location evidence="1">Cytoplasm</location>
        <location evidence="1">Cytosol</location>
    </subcellularLocation>
</comment>
<feature type="region of interest" description="Disordered" evidence="8">
    <location>
        <begin position="503"/>
        <end position="542"/>
    </location>
</feature>
<dbReference type="VEuPathDB" id="FungiDB:jhhlp_000346"/>
<dbReference type="PANTHER" id="PTHR45887">
    <property type="entry name" value="TRANSLATION INITIATION FACTOR EIF-2B SUBUNIT EPSILON"/>
    <property type="match status" value="1"/>
</dbReference>
<dbReference type="CDD" id="cd11558">
    <property type="entry name" value="W2_eIF2B_epsilon"/>
    <property type="match status" value="1"/>
</dbReference>
<dbReference type="GO" id="GO:0005851">
    <property type="term" value="C:eukaryotic translation initiation factor 2B complex"/>
    <property type="evidence" value="ECO:0007669"/>
    <property type="project" value="TreeGrafter"/>
</dbReference>
<dbReference type="FunFam" id="3.90.550.10:FF:000066">
    <property type="entry name" value="Translation initiation factor eIF-2B subunit epsilon"/>
    <property type="match status" value="1"/>
</dbReference>
<evidence type="ECO:0000256" key="1">
    <source>
        <dbReference type="ARBA" id="ARBA00004514"/>
    </source>
</evidence>
<gene>
    <name evidence="10" type="ORF">jhhlp_000346</name>
</gene>
<dbReference type="PANTHER" id="PTHR45887:SF1">
    <property type="entry name" value="TRANSLATION INITIATION FACTOR EIF-2B SUBUNIT EPSILON"/>
    <property type="match status" value="1"/>
</dbReference>
<dbReference type="GO" id="GO:0005085">
    <property type="term" value="F:guanyl-nucleotide exchange factor activity"/>
    <property type="evidence" value="ECO:0007669"/>
    <property type="project" value="InterPro"/>
</dbReference>
<dbReference type="GO" id="GO:0005829">
    <property type="term" value="C:cytosol"/>
    <property type="evidence" value="ECO:0007669"/>
    <property type="project" value="UniProtKB-SubCell"/>
</dbReference>
<feature type="region of interest" description="Disordered" evidence="8">
    <location>
        <begin position="463"/>
        <end position="482"/>
    </location>
</feature>
<dbReference type="PROSITE" id="PS51363">
    <property type="entry name" value="W2"/>
    <property type="match status" value="1"/>
</dbReference>
<evidence type="ECO:0000256" key="7">
    <source>
        <dbReference type="ARBA" id="ARBA00046432"/>
    </source>
</evidence>
<dbReference type="SUPFAM" id="SSF53448">
    <property type="entry name" value="Nucleotide-diphospho-sugar transferases"/>
    <property type="match status" value="1"/>
</dbReference>
<organism evidence="10 11">
    <name type="scientific">Lomentospora prolificans</name>
    <dbReference type="NCBI Taxonomy" id="41688"/>
    <lineage>
        <taxon>Eukaryota</taxon>
        <taxon>Fungi</taxon>
        <taxon>Dikarya</taxon>
        <taxon>Ascomycota</taxon>
        <taxon>Pezizomycotina</taxon>
        <taxon>Sordariomycetes</taxon>
        <taxon>Hypocreomycetidae</taxon>
        <taxon>Microascales</taxon>
        <taxon>Microascaceae</taxon>
        <taxon>Lomentospora</taxon>
    </lineage>
</organism>
<keyword evidence="4" id="KW-0396">Initiation factor</keyword>
<dbReference type="CDD" id="cd04197">
    <property type="entry name" value="eIF-2B_epsilon_N"/>
    <property type="match status" value="1"/>
</dbReference>
<feature type="domain" description="W2" evidence="9">
    <location>
        <begin position="535"/>
        <end position="720"/>
    </location>
</feature>
<feature type="compositionally biased region" description="Low complexity" evidence="8">
    <location>
        <begin position="527"/>
        <end position="542"/>
    </location>
</feature>
<dbReference type="InterPro" id="IPR029044">
    <property type="entry name" value="Nucleotide-diphossugar_trans"/>
</dbReference>
<dbReference type="Pfam" id="PF02020">
    <property type="entry name" value="W2"/>
    <property type="match status" value="1"/>
</dbReference>
<dbReference type="GO" id="GO:0003743">
    <property type="term" value="F:translation initiation factor activity"/>
    <property type="evidence" value="ECO:0007669"/>
    <property type="project" value="TreeGrafter"/>
</dbReference>
<dbReference type="FunCoup" id="A0A2N3NKM9">
    <property type="interactions" value="1118"/>
</dbReference>
<protein>
    <recommendedName>
        <fullName evidence="5">Translation initiation factor eIF2B subunit epsilon</fullName>
    </recommendedName>
    <alternativeName>
        <fullName evidence="6">eIF2B GDP-GTP exchange factor subunit epsilon</fullName>
    </alternativeName>
</protein>
<dbReference type="Gene3D" id="3.90.550.10">
    <property type="entry name" value="Spore Coat Polysaccharide Biosynthesis Protein SpsA, Chain A"/>
    <property type="match status" value="1"/>
</dbReference>
<comment type="caution">
    <text evidence="10">The sequence shown here is derived from an EMBL/GenBank/DDBJ whole genome shotgun (WGS) entry which is preliminary data.</text>
</comment>
<accession>A0A2N3NKM9</accession>
<keyword evidence="11" id="KW-1185">Reference proteome</keyword>
<evidence type="ECO:0000256" key="5">
    <source>
        <dbReference type="ARBA" id="ARBA00044144"/>
    </source>
</evidence>
<dbReference type="Gene3D" id="2.160.10.10">
    <property type="entry name" value="Hexapeptide repeat proteins"/>
    <property type="match status" value="1"/>
</dbReference>
<keyword evidence="3" id="KW-0963">Cytoplasm</keyword>
<dbReference type="InterPro" id="IPR003307">
    <property type="entry name" value="W2_domain"/>
</dbReference>